<dbReference type="InterPro" id="IPR013656">
    <property type="entry name" value="PAS_4"/>
</dbReference>
<dbReference type="PROSITE" id="PS50113">
    <property type="entry name" value="PAC"/>
    <property type="match status" value="1"/>
</dbReference>
<evidence type="ECO:0000256" key="3">
    <source>
        <dbReference type="ARBA" id="ARBA00022553"/>
    </source>
</evidence>
<evidence type="ECO:0000313" key="9">
    <source>
        <dbReference type="EMBL" id="QHT70799.1"/>
    </source>
</evidence>
<dbReference type="Pfam" id="PF00512">
    <property type="entry name" value="HisKA"/>
    <property type="match status" value="1"/>
</dbReference>
<evidence type="ECO:0000259" key="7">
    <source>
        <dbReference type="PROSITE" id="PS50109"/>
    </source>
</evidence>
<dbReference type="Gene3D" id="3.30.565.10">
    <property type="entry name" value="Histidine kinase-like ATPase, C-terminal domain"/>
    <property type="match status" value="1"/>
</dbReference>
<dbReference type="InterPro" id="IPR004358">
    <property type="entry name" value="Sig_transdc_His_kin-like_C"/>
</dbReference>
<dbReference type="InterPro" id="IPR003594">
    <property type="entry name" value="HATPase_dom"/>
</dbReference>
<sequence length="532" mass="60886">MMRAEKSSFSNREAQQIIQYLPDPCLLLSVEGYILAASQAFYLITDTDEKILGEFLFDVFPENPDSPQVNAVSSLQYSFMEAVCSKQPHHIPLQQYDIPKGGKPSDGFIRKFWRAVNVPVLDEQGQVKYILHRTEDVTEQINDKKQIKDLTALTEELLMQEQLARQEAERQREYVFNLLMQTPVAIAIYEGSNFVVRFANEKLLEFAGRSREQILDRSLFEAIPEIAQHGFEVALKKVYTSGESLVQFDVSVRLTRHQTPEQAYFHIIYNPFRNLQGEIVGVIVACTEITGQVEAKEKLVQIMQDLKERNFELDQFVYKTSHDLRAPLMTILGLVRLIKGEPLPDSVSQYVDLIENRVNKLDGFIKSTLDYSRNTRTDVEYEKIDLNGLVKETFAALELMKNFERLAISLHIADGDFYSDLFRLRIIFSNLISNAVKYMDTSKAENCLNITIKVDDKLAKIHLYDNGMGIEKAYQDHIFGMFFRATEQSEGSGLGLYIVRQAVMALKGTITFRSKPGKGTHFLVILPNRMVN</sequence>
<dbReference type="CDD" id="cd00082">
    <property type="entry name" value="HisKA"/>
    <property type="match status" value="1"/>
</dbReference>
<reference evidence="9 10" key="1">
    <citation type="submission" date="2020-01" db="EMBL/GenBank/DDBJ databases">
        <authorList>
            <person name="Kim M.K."/>
        </authorList>
    </citation>
    <scope>NUCLEOTIDE SEQUENCE [LARGE SCALE GENOMIC DNA]</scope>
    <source>
        <strain evidence="9 10">172606-1</strain>
    </source>
</reference>
<evidence type="ECO:0000313" key="10">
    <source>
        <dbReference type="Proteomes" id="UP000480178"/>
    </source>
</evidence>
<dbReference type="EMBL" id="CP048222">
    <property type="protein sequence ID" value="QHT70799.1"/>
    <property type="molecule type" value="Genomic_DNA"/>
</dbReference>
<dbReference type="InterPro" id="IPR036097">
    <property type="entry name" value="HisK_dim/P_sf"/>
</dbReference>
<keyword evidence="4" id="KW-0808">Transferase</keyword>
<dbReference type="Gene3D" id="3.30.450.20">
    <property type="entry name" value="PAS domain"/>
    <property type="match status" value="2"/>
</dbReference>
<evidence type="ECO:0000256" key="1">
    <source>
        <dbReference type="ARBA" id="ARBA00000085"/>
    </source>
</evidence>
<dbReference type="SUPFAM" id="SSF47384">
    <property type="entry name" value="Homodimeric domain of signal transducing histidine kinase"/>
    <property type="match status" value="1"/>
</dbReference>
<dbReference type="SUPFAM" id="SSF55785">
    <property type="entry name" value="PYP-like sensor domain (PAS domain)"/>
    <property type="match status" value="2"/>
</dbReference>
<keyword evidence="5" id="KW-0418">Kinase</keyword>
<dbReference type="EC" id="2.7.13.3" evidence="2"/>
<proteinExistence type="predicted"/>
<dbReference type="KEGG" id="rhoz:GXP67_31195"/>
<dbReference type="CDD" id="cd00075">
    <property type="entry name" value="HATPase"/>
    <property type="match status" value="1"/>
</dbReference>
<dbReference type="PANTHER" id="PTHR43711:SF31">
    <property type="entry name" value="HISTIDINE KINASE"/>
    <property type="match status" value="1"/>
</dbReference>
<dbReference type="SMART" id="SM00388">
    <property type="entry name" value="HisKA"/>
    <property type="match status" value="1"/>
</dbReference>
<evidence type="ECO:0000259" key="8">
    <source>
        <dbReference type="PROSITE" id="PS50113"/>
    </source>
</evidence>
<dbReference type="InterPro" id="IPR000014">
    <property type="entry name" value="PAS"/>
</dbReference>
<dbReference type="GO" id="GO:0000155">
    <property type="term" value="F:phosphorelay sensor kinase activity"/>
    <property type="evidence" value="ECO:0007669"/>
    <property type="project" value="InterPro"/>
</dbReference>
<evidence type="ECO:0000256" key="5">
    <source>
        <dbReference type="ARBA" id="ARBA00022777"/>
    </source>
</evidence>
<feature type="domain" description="Histidine kinase" evidence="7">
    <location>
        <begin position="319"/>
        <end position="530"/>
    </location>
</feature>
<dbReference type="InterPro" id="IPR000700">
    <property type="entry name" value="PAS-assoc_C"/>
</dbReference>
<evidence type="ECO:0000256" key="6">
    <source>
        <dbReference type="ARBA" id="ARBA00023012"/>
    </source>
</evidence>
<name>A0A6C0GRV5_9BACT</name>
<dbReference type="NCBIfam" id="TIGR00229">
    <property type="entry name" value="sensory_box"/>
    <property type="match status" value="1"/>
</dbReference>
<dbReference type="SMART" id="SM00091">
    <property type="entry name" value="PAS"/>
    <property type="match status" value="2"/>
</dbReference>
<dbReference type="PANTHER" id="PTHR43711">
    <property type="entry name" value="TWO-COMPONENT HISTIDINE KINASE"/>
    <property type="match status" value="1"/>
</dbReference>
<dbReference type="Pfam" id="PF02518">
    <property type="entry name" value="HATPase_c"/>
    <property type="match status" value="1"/>
</dbReference>
<dbReference type="PRINTS" id="PR00344">
    <property type="entry name" value="BCTRLSENSOR"/>
</dbReference>
<dbReference type="PROSITE" id="PS50109">
    <property type="entry name" value="HIS_KIN"/>
    <property type="match status" value="1"/>
</dbReference>
<dbReference type="CDD" id="cd00130">
    <property type="entry name" value="PAS"/>
    <property type="match status" value="1"/>
</dbReference>
<comment type="catalytic activity">
    <reaction evidence="1">
        <text>ATP + protein L-histidine = ADP + protein N-phospho-L-histidine.</text>
        <dbReference type="EC" id="2.7.13.3"/>
    </reaction>
</comment>
<dbReference type="SUPFAM" id="SSF55874">
    <property type="entry name" value="ATPase domain of HSP90 chaperone/DNA topoisomerase II/histidine kinase"/>
    <property type="match status" value="1"/>
</dbReference>
<dbReference type="SMART" id="SM00387">
    <property type="entry name" value="HATPase_c"/>
    <property type="match status" value="1"/>
</dbReference>
<dbReference type="Pfam" id="PF08448">
    <property type="entry name" value="PAS_4"/>
    <property type="match status" value="1"/>
</dbReference>
<organism evidence="9 10">
    <name type="scientific">Rhodocytophaga rosea</name>
    <dbReference type="NCBI Taxonomy" id="2704465"/>
    <lineage>
        <taxon>Bacteria</taxon>
        <taxon>Pseudomonadati</taxon>
        <taxon>Bacteroidota</taxon>
        <taxon>Cytophagia</taxon>
        <taxon>Cytophagales</taxon>
        <taxon>Rhodocytophagaceae</taxon>
        <taxon>Rhodocytophaga</taxon>
    </lineage>
</organism>
<keyword evidence="6" id="KW-0902">Two-component regulatory system</keyword>
<gene>
    <name evidence="9" type="ORF">GXP67_31195</name>
</gene>
<dbReference type="InterPro" id="IPR035965">
    <property type="entry name" value="PAS-like_dom_sf"/>
</dbReference>
<dbReference type="InterPro" id="IPR003661">
    <property type="entry name" value="HisK_dim/P_dom"/>
</dbReference>
<dbReference type="RefSeq" id="WP_162446767.1">
    <property type="nucleotide sequence ID" value="NZ_CP048222.1"/>
</dbReference>
<evidence type="ECO:0000256" key="2">
    <source>
        <dbReference type="ARBA" id="ARBA00012438"/>
    </source>
</evidence>
<keyword evidence="10" id="KW-1185">Reference proteome</keyword>
<dbReference type="Gene3D" id="1.10.287.130">
    <property type="match status" value="1"/>
</dbReference>
<dbReference type="InterPro" id="IPR036890">
    <property type="entry name" value="HATPase_C_sf"/>
</dbReference>
<keyword evidence="3" id="KW-0597">Phosphoprotein</keyword>
<accession>A0A6C0GRV5</accession>
<protein>
    <recommendedName>
        <fullName evidence="2">histidine kinase</fullName>
        <ecNumber evidence="2">2.7.13.3</ecNumber>
    </recommendedName>
</protein>
<dbReference type="InterPro" id="IPR050736">
    <property type="entry name" value="Sensor_HK_Regulatory"/>
</dbReference>
<dbReference type="InterPro" id="IPR005467">
    <property type="entry name" value="His_kinase_dom"/>
</dbReference>
<dbReference type="AlphaFoldDB" id="A0A6C0GRV5"/>
<evidence type="ECO:0000256" key="4">
    <source>
        <dbReference type="ARBA" id="ARBA00022679"/>
    </source>
</evidence>
<dbReference type="Proteomes" id="UP000480178">
    <property type="component" value="Chromosome"/>
</dbReference>
<feature type="domain" description="PAC" evidence="8">
    <location>
        <begin position="248"/>
        <end position="301"/>
    </location>
</feature>